<keyword evidence="4" id="KW-0902">Two-component regulatory system</keyword>
<evidence type="ECO:0000256" key="3">
    <source>
        <dbReference type="ARBA" id="ARBA00022553"/>
    </source>
</evidence>
<dbReference type="GO" id="GO:0003700">
    <property type="term" value="F:DNA-binding transcription factor activity"/>
    <property type="evidence" value="ECO:0007669"/>
    <property type="project" value="InterPro"/>
</dbReference>
<protein>
    <submittedName>
        <fullName evidence="12">Response regulator</fullName>
    </submittedName>
</protein>
<dbReference type="Pfam" id="PF12833">
    <property type="entry name" value="HTH_18"/>
    <property type="match status" value="1"/>
</dbReference>
<dbReference type="OrthoDB" id="9794370at2"/>
<dbReference type="InterPro" id="IPR018060">
    <property type="entry name" value="HTH_AraC"/>
</dbReference>
<keyword evidence="5" id="KW-0805">Transcription regulation</keyword>
<dbReference type="GO" id="GO:0005737">
    <property type="term" value="C:cytoplasm"/>
    <property type="evidence" value="ECO:0007669"/>
    <property type="project" value="UniProtKB-SubCell"/>
</dbReference>
<sequence>MYTIMLIDDEDEVREGIKRKTNWAACGFQMVGDYDNGRDALDAIERMQPDVVITDICMPFMDGLQLTERVAAQYRTTKVVIVTGYEDFDYAKQAIRLKVKDYLLKPINSAEFTEFLQKLRQELDEERAQRENITFLRHQFQENLPHLRERFLERMVTTGLRREEIASKLPMLGLKLGVESEEGTQAHVLLALEIDAFGRESYQDQAAEEELLRFAAYNIWHEIVEGEQGGVVFRTRDDKLVGLVTSEPARVEVVSQMLAEQVLSCIEKYLGMRVSIGISRSYASLQDLPKAYQEALTSLDYRFLLGQHRIIAIGDMEFGRSLDHTAYVRVEKRLIAAIKTGEKDVIPPTLRDWMEGMKTAGCSVEACYGKLHKLLVALMQAGVETGLAEDAVLSDHAFTELYSRKTLDAVREWLEAVCLAFVERIAENRMHASNAQLQAAIAYIHEHYADEELSLQQVCNHIYMSMSYFSALFKPHTGETFIEYVTRYRLERAKELLLTTTLKTYELAAQVGYGDPQYFSVIFKRHTGMTPKEFRAGGKIGQRL</sequence>
<dbReference type="InterPro" id="IPR011006">
    <property type="entry name" value="CheY-like_superfamily"/>
</dbReference>
<evidence type="ECO:0000256" key="4">
    <source>
        <dbReference type="ARBA" id="ARBA00023012"/>
    </source>
</evidence>
<dbReference type="Pfam" id="PF17853">
    <property type="entry name" value="GGDEF_2"/>
    <property type="match status" value="1"/>
</dbReference>
<keyword evidence="9" id="KW-0175">Coiled coil</keyword>
<dbReference type="AlphaFoldDB" id="A0A3R9ZZQ9"/>
<dbReference type="InterPro" id="IPR009057">
    <property type="entry name" value="Homeodomain-like_sf"/>
</dbReference>
<dbReference type="Pfam" id="PF00072">
    <property type="entry name" value="Response_reg"/>
    <property type="match status" value="1"/>
</dbReference>
<gene>
    <name evidence="12" type="ORF">EJQ19_29630</name>
</gene>
<evidence type="ECO:0000256" key="7">
    <source>
        <dbReference type="ARBA" id="ARBA00023163"/>
    </source>
</evidence>
<evidence type="ECO:0000313" key="12">
    <source>
        <dbReference type="EMBL" id="RTE02244.1"/>
    </source>
</evidence>
<keyword evidence="6" id="KW-0238">DNA-binding</keyword>
<evidence type="ECO:0000256" key="8">
    <source>
        <dbReference type="PROSITE-ProRule" id="PRU00169"/>
    </source>
</evidence>
<dbReference type="InterPro" id="IPR051552">
    <property type="entry name" value="HptR"/>
</dbReference>
<feature type="domain" description="Response regulatory" evidence="11">
    <location>
        <begin position="3"/>
        <end position="120"/>
    </location>
</feature>
<dbReference type="InterPro" id="IPR001789">
    <property type="entry name" value="Sig_transdc_resp-reg_receiver"/>
</dbReference>
<organism evidence="12 13">
    <name type="scientific">Paenibacillus whitsoniae</name>
    <dbReference type="NCBI Taxonomy" id="2496558"/>
    <lineage>
        <taxon>Bacteria</taxon>
        <taxon>Bacillati</taxon>
        <taxon>Bacillota</taxon>
        <taxon>Bacilli</taxon>
        <taxon>Bacillales</taxon>
        <taxon>Paenibacillaceae</taxon>
        <taxon>Paenibacillus</taxon>
    </lineage>
</organism>
<feature type="coiled-coil region" evidence="9">
    <location>
        <begin position="109"/>
        <end position="136"/>
    </location>
</feature>
<dbReference type="Proteomes" id="UP000276128">
    <property type="component" value="Unassembled WGS sequence"/>
</dbReference>
<dbReference type="PRINTS" id="PR00032">
    <property type="entry name" value="HTHARAC"/>
</dbReference>
<dbReference type="InterPro" id="IPR041522">
    <property type="entry name" value="CdaR_GGDEF"/>
</dbReference>
<proteinExistence type="predicted"/>
<keyword evidence="2" id="KW-0963">Cytoplasm</keyword>
<dbReference type="SUPFAM" id="SSF46689">
    <property type="entry name" value="Homeodomain-like"/>
    <property type="match status" value="2"/>
</dbReference>
<comment type="subcellular location">
    <subcellularLocation>
        <location evidence="1">Cytoplasm</location>
    </subcellularLocation>
</comment>
<evidence type="ECO:0000313" key="13">
    <source>
        <dbReference type="Proteomes" id="UP000276128"/>
    </source>
</evidence>
<keyword evidence="7" id="KW-0804">Transcription</keyword>
<reference evidence="12 13" key="1">
    <citation type="submission" date="2018-12" db="EMBL/GenBank/DDBJ databases">
        <title>Bacillus ochoae sp. nov., Paenibacillus whitsoniae sp. nov., Paenibacillus spiritus sp. nov. Isolated from the Mars Exploration Rover during spacecraft assembly.</title>
        <authorList>
            <person name="Seuylemezian A."/>
            <person name="Vaishampayan P."/>
        </authorList>
    </citation>
    <scope>NUCLEOTIDE SEQUENCE [LARGE SCALE GENOMIC DNA]</scope>
    <source>
        <strain evidence="12 13">MER 54</strain>
    </source>
</reference>
<dbReference type="Gene3D" id="1.10.10.60">
    <property type="entry name" value="Homeodomain-like"/>
    <property type="match status" value="2"/>
</dbReference>
<evidence type="ECO:0000256" key="1">
    <source>
        <dbReference type="ARBA" id="ARBA00004496"/>
    </source>
</evidence>
<evidence type="ECO:0000256" key="2">
    <source>
        <dbReference type="ARBA" id="ARBA00022490"/>
    </source>
</evidence>
<evidence type="ECO:0000256" key="5">
    <source>
        <dbReference type="ARBA" id="ARBA00023015"/>
    </source>
</evidence>
<dbReference type="GO" id="GO:0043565">
    <property type="term" value="F:sequence-specific DNA binding"/>
    <property type="evidence" value="ECO:0007669"/>
    <property type="project" value="InterPro"/>
</dbReference>
<feature type="domain" description="HTH araC/xylS-type" evidence="10">
    <location>
        <begin position="438"/>
        <end position="537"/>
    </location>
</feature>
<evidence type="ECO:0000256" key="6">
    <source>
        <dbReference type="ARBA" id="ARBA00023125"/>
    </source>
</evidence>
<dbReference type="SUPFAM" id="SSF52172">
    <property type="entry name" value="CheY-like"/>
    <property type="match status" value="1"/>
</dbReference>
<dbReference type="SMART" id="SM00448">
    <property type="entry name" value="REC"/>
    <property type="match status" value="1"/>
</dbReference>
<dbReference type="PANTHER" id="PTHR42713">
    <property type="entry name" value="HISTIDINE KINASE-RELATED"/>
    <property type="match status" value="1"/>
</dbReference>
<keyword evidence="13" id="KW-1185">Reference proteome</keyword>
<dbReference type="EMBL" id="RXHU01000120">
    <property type="protein sequence ID" value="RTE02244.1"/>
    <property type="molecule type" value="Genomic_DNA"/>
</dbReference>
<evidence type="ECO:0000259" key="11">
    <source>
        <dbReference type="PROSITE" id="PS50110"/>
    </source>
</evidence>
<dbReference type="SMART" id="SM00342">
    <property type="entry name" value="HTH_ARAC"/>
    <property type="match status" value="1"/>
</dbReference>
<evidence type="ECO:0000259" key="10">
    <source>
        <dbReference type="PROSITE" id="PS01124"/>
    </source>
</evidence>
<keyword evidence="3 8" id="KW-0597">Phosphoprotein</keyword>
<name>A0A3R9ZZQ9_9BACL</name>
<dbReference type="GO" id="GO:0000160">
    <property type="term" value="P:phosphorelay signal transduction system"/>
    <property type="evidence" value="ECO:0007669"/>
    <property type="project" value="UniProtKB-KW"/>
</dbReference>
<evidence type="ECO:0000256" key="9">
    <source>
        <dbReference type="SAM" id="Coils"/>
    </source>
</evidence>
<accession>A0A3R9ZZQ9</accession>
<dbReference type="PANTHER" id="PTHR42713:SF3">
    <property type="entry name" value="TRANSCRIPTIONAL REGULATORY PROTEIN HPTR"/>
    <property type="match status" value="1"/>
</dbReference>
<dbReference type="Gene3D" id="3.40.50.2300">
    <property type="match status" value="1"/>
</dbReference>
<comment type="caution">
    <text evidence="12">The sequence shown here is derived from an EMBL/GenBank/DDBJ whole genome shotgun (WGS) entry which is preliminary data.</text>
</comment>
<dbReference type="InterPro" id="IPR020449">
    <property type="entry name" value="Tscrpt_reg_AraC-type_HTH"/>
</dbReference>
<dbReference type="CDD" id="cd17536">
    <property type="entry name" value="REC_YesN-like"/>
    <property type="match status" value="1"/>
</dbReference>
<dbReference type="PROSITE" id="PS50110">
    <property type="entry name" value="RESPONSE_REGULATORY"/>
    <property type="match status" value="1"/>
</dbReference>
<dbReference type="RefSeq" id="WP_126144842.1">
    <property type="nucleotide sequence ID" value="NZ_RXHU01000120.1"/>
</dbReference>
<dbReference type="PROSITE" id="PS01124">
    <property type="entry name" value="HTH_ARAC_FAMILY_2"/>
    <property type="match status" value="1"/>
</dbReference>
<feature type="modified residue" description="4-aspartylphosphate" evidence="8">
    <location>
        <position position="55"/>
    </location>
</feature>